<dbReference type="InterPro" id="IPR036291">
    <property type="entry name" value="NAD(P)-bd_dom_sf"/>
</dbReference>
<reference evidence="9 10" key="1">
    <citation type="submission" date="2020-06" db="EMBL/GenBank/DDBJ databases">
        <title>Whole-genome sequence of Allochromatium humboldtianum DSM 21881, type strain.</title>
        <authorList>
            <person name="Kyndt J.A."/>
            <person name="Meyer T.E."/>
        </authorList>
    </citation>
    <scope>NUCLEOTIDE SEQUENCE [LARGE SCALE GENOMIC DNA]</scope>
    <source>
        <strain evidence="9 10">DSM 21881</strain>
    </source>
</reference>
<evidence type="ECO:0000256" key="2">
    <source>
        <dbReference type="ARBA" id="ARBA00001937"/>
    </source>
</evidence>
<dbReference type="GO" id="GO:0042351">
    <property type="term" value="P:'de novo' GDP-L-fucose biosynthetic process"/>
    <property type="evidence" value="ECO:0007669"/>
    <property type="project" value="TreeGrafter"/>
</dbReference>
<dbReference type="FunFam" id="3.40.50.720:FF:000924">
    <property type="entry name" value="GDP-mannose 4,6 dehydratase"/>
    <property type="match status" value="1"/>
</dbReference>
<evidence type="ECO:0000256" key="6">
    <source>
        <dbReference type="ARBA" id="ARBA00059383"/>
    </source>
</evidence>
<evidence type="ECO:0000313" key="10">
    <source>
        <dbReference type="Proteomes" id="UP000592294"/>
    </source>
</evidence>
<feature type="active site" description="Nucleophile" evidence="7">
    <location>
        <position position="229"/>
    </location>
</feature>
<dbReference type="InterPro" id="IPR016040">
    <property type="entry name" value="NAD(P)-bd_dom"/>
</dbReference>
<dbReference type="EC" id="4.2.1.47" evidence="4 7"/>
<organism evidence="9 10">
    <name type="scientific">Allochromatium humboldtianum</name>
    <dbReference type="NCBI Taxonomy" id="504901"/>
    <lineage>
        <taxon>Bacteria</taxon>
        <taxon>Pseudomonadati</taxon>
        <taxon>Pseudomonadota</taxon>
        <taxon>Gammaproteobacteria</taxon>
        <taxon>Chromatiales</taxon>
        <taxon>Chromatiaceae</taxon>
        <taxon>Allochromatium</taxon>
    </lineage>
</organism>
<keyword evidence="5 7" id="KW-0456">Lyase</keyword>
<comment type="caution">
    <text evidence="7">Lacks conserved residue(s) required for the propagation of feature annotation.</text>
</comment>
<comment type="cofactor">
    <cofactor evidence="2 7">
        <name>NADP(+)</name>
        <dbReference type="ChEBI" id="CHEBI:58349"/>
    </cofactor>
</comment>
<keyword evidence="7" id="KW-0521">NADP</keyword>
<dbReference type="Gene3D" id="3.40.50.720">
    <property type="entry name" value="NAD(P)-binding Rossmann-like Domain"/>
    <property type="match status" value="1"/>
</dbReference>
<dbReference type="InterPro" id="IPR006368">
    <property type="entry name" value="GDP_Man_deHydtase"/>
</dbReference>
<dbReference type="SUPFAM" id="SSF51735">
    <property type="entry name" value="NAD(P)-binding Rossmann-fold domains"/>
    <property type="match status" value="1"/>
</dbReference>
<evidence type="ECO:0000256" key="5">
    <source>
        <dbReference type="ARBA" id="ARBA00023239"/>
    </source>
</evidence>
<dbReference type="Gene3D" id="3.90.25.10">
    <property type="entry name" value="UDP-galactose 4-epimerase, domain 1"/>
    <property type="match status" value="1"/>
</dbReference>
<comment type="catalytic activity">
    <reaction evidence="1 7">
        <text>GDP-alpha-D-mannose = GDP-4-dehydro-alpha-D-rhamnose + H2O</text>
        <dbReference type="Rhea" id="RHEA:23820"/>
        <dbReference type="ChEBI" id="CHEBI:15377"/>
        <dbReference type="ChEBI" id="CHEBI:57527"/>
        <dbReference type="ChEBI" id="CHEBI:57964"/>
        <dbReference type="EC" id="4.2.1.47"/>
    </reaction>
</comment>
<evidence type="ECO:0000256" key="7">
    <source>
        <dbReference type="HAMAP-Rule" id="MF_00955"/>
    </source>
</evidence>
<evidence type="ECO:0000256" key="1">
    <source>
        <dbReference type="ARBA" id="ARBA00000188"/>
    </source>
</evidence>
<proteinExistence type="inferred from homology"/>
<dbReference type="Pfam" id="PF16363">
    <property type="entry name" value="GDP_Man_Dehyd"/>
    <property type="match status" value="1"/>
</dbReference>
<evidence type="ECO:0000259" key="8">
    <source>
        <dbReference type="Pfam" id="PF16363"/>
    </source>
</evidence>
<protein>
    <recommendedName>
        <fullName evidence="4 7">GDP-mannose 4,6-dehydratase</fullName>
        <ecNumber evidence="4 7">4.2.1.47</ecNumber>
    </recommendedName>
    <alternativeName>
        <fullName evidence="7">GDP-D-mannose dehydratase</fullName>
    </alternativeName>
</protein>
<evidence type="ECO:0000256" key="4">
    <source>
        <dbReference type="ARBA" id="ARBA00011989"/>
    </source>
</evidence>
<evidence type="ECO:0000256" key="3">
    <source>
        <dbReference type="ARBA" id="ARBA00009263"/>
    </source>
</evidence>
<comment type="caution">
    <text evidence="9">The sequence shown here is derived from an EMBL/GenBank/DDBJ whole genome shotgun (WGS) entry which is preliminary data.</text>
</comment>
<gene>
    <name evidence="7" type="primary">gmd</name>
    <name evidence="9" type="ORF">HW932_16095</name>
</gene>
<dbReference type="HAMAP" id="MF_00955">
    <property type="entry name" value="GDP_Man_dehydratase"/>
    <property type="match status" value="1"/>
</dbReference>
<dbReference type="AlphaFoldDB" id="A0A850RH90"/>
<keyword evidence="10" id="KW-1185">Reference proteome</keyword>
<comment type="similarity">
    <text evidence="3 7">Belongs to the NAD(P)-dependent epimerase/dehydratase family. GDP-mannose 4,6-dehydratase subfamily.</text>
</comment>
<dbReference type="EMBL" id="JABZEO010000012">
    <property type="protein sequence ID" value="NVZ10787.1"/>
    <property type="molecule type" value="Genomic_DNA"/>
</dbReference>
<dbReference type="GO" id="GO:0008446">
    <property type="term" value="F:GDP-mannose 4,6-dehydratase activity"/>
    <property type="evidence" value="ECO:0007669"/>
    <property type="project" value="UniProtKB-UniRule"/>
</dbReference>
<name>A0A850RH90_9GAMM</name>
<sequence length="376" mass="42780">MPFARRRRSERRAVRARASNFAQRGRIARQSPPDILYPRAPIREVDLNNKAFITGITGQDGSYLAELLLEQGYEVHGSVRRTSTLERSRLAHLYADPEVYNKSLFLHYADLDDPTTLRRVLNRVQPAELYHLAGQSHVGLSFEIPETTCEFTAMGTLRLLEILRDLPEPPRFFHATSSEIFGRPVASPQNEDTPLAPINPYGCAKAFATQMVRVYRESHGLFAVNGILYNHESSRRGENFVTRKICHAAAAIKLGRQRELVLGDTSAQRDWGHARDYVRGMWMALNHDTPDDYVFATGILHRVQDVIETAFAAVELGWTDYVRFDRHFLRPAEPLHLVGDASKAQRVLGWSPRTSFTELIQEMTQSELEHLSRTDS</sequence>
<dbReference type="Proteomes" id="UP000592294">
    <property type="component" value="Unassembled WGS sequence"/>
</dbReference>
<dbReference type="PANTHER" id="PTHR43715">
    <property type="entry name" value="GDP-MANNOSE 4,6-DEHYDRATASE"/>
    <property type="match status" value="1"/>
</dbReference>
<accession>A0A850RH90</accession>
<comment type="function">
    <text evidence="6 7">Catalyzes the conversion of GDP-D-mannose to GDP-4-dehydro-6-deoxy-D-mannose.</text>
</comment>
<dbReference type="GO" id="GO:0070401">
    <property type="term" value="F:NADP+ binding"/>
    <property type="evidence" value="ECO:0007669"/>
    <property type="project" value="UniProtKB-UniRule"/>
</dbReference>
<evidence type="ECO:0000313" key="9">
    <source>
        <dbReference type="EMBL" id="NVZ10787.1"/>
    </source>
</evidence>
<feature type="domain" description="NAD(P)-binding" evidence="8">
    <location>
        <begin position="52"/>
        <end position="363"/>
    </location>
</feature>
<dbReference type="CDD" id="cd05260">
    <property type="entry name" value="GDP_MD_SDR_e"/>
    <property type="match status" value="1"/>
</dbReference>
<dbReference type="PANTHER" id="PTHR43715:SF1">
    <property type="entry name" value="GDP-MANNOSE 4,6 DEHYDRATASE"/>
    <property type="match status" value="1"/>
</dbReference>